<dbReference type="InterPro" id="IPR012944">
    <property type="entry name" value="SusD_RagB_dom"/>
</dbReference>
<accession>A0A2X2RAM3</accession>
<evidence type="ECO:0000256" key="4">
    <source>
        <dbReference type="ARBA" id="ARBA00023136"/>
    </source>
</evidence>
<reference evidence="8 9" key="1">
    <citation type="submission" date="2018-06" db="EMBL/GenBank/DDBJ databases">
        <authorList>
            <consortium name="Pathogen Informatics"/>
            <person name="Doyle S."/>
        </authorList>
    </citation>
    <scope>NUCLEOTIDE SEQUENCE [LARGE SCALE GENOMIC DNA]</scope>
    <source>
        <strain evidence="8 9">NCTC11546</strain>
    </source>
</reference>
<dbReference type="InterPro" id="IPR033985">
    <property type="entry name" value="SusD-like_N"/>
</dbReference>
<feature type="domain" description="SusD-like N-terminal" evidence="7">
    <location>
        <begin position="42"/>
        <end position="245"/>
    </location>
</feature>
<dbReference type="Proteomes" id="UP000249891">
    <property type="component" value="Unassembled WGS sequence"/>
</dbReference>
<organism evidence="8 9">
    <name type="scientific">Capnocytophaga ochracea</name>
    <dbReference type="NCBI Taxonomy" id="1018"/>
    <lineage>
        <taxon>Bacteria</taxon>
        <taxon>Pseudomonadati</taxon>
        <taxon>Bacteroidota</taxon>
        <taxon>Flavobacteriia</taxon>
        <taxon>Flavobacteriales</taxon>
        <taxon>Flavobacteriaceae</taxon>
        <taxon>Capnocytophaga</taxon>
    </lineage>
</organism>
<dbReference type="Pfam" id="PF14322">
    <property type="entry name" value="SusD-like_3"/>
    <property type="match status" value="1"/>
</dbReference>
<evidence type="ECO:0000259" key="6">
    <source>
        <dbReference type="Pfam" id="PF07980"/>
    </source>
</evidence>
<dbReference type="EMBL" id="UARG01000017">
    <property type="protein sequence ID" value="SQA78148.1"/>
    <property type="molecule type" value="Genomic_DNA"/>
</dbReference>
<evidence type="ECO:0000256" key="5">
    <source>
        <dbReference type="ARBA" id="ARBA00023237"/>
    </source>
</evidence>
<keyword evidence="3" id="KW-0732">Signal</keyword>
<protein>
    <submittedName>
        <fullName evidence="8">SusD family</fullName>
    </submittedName>
</protein>
<sequence length="516" mass="58029">MQPLWLAPLSLGEGERGRGINIMKKILYITLLAFPLFTACSKFLDKTPYEDSSAENISDAASAIALTNSAYKPLQRSNLYNMRLWTLDIVAGNSIVGAGGGNDGLETITLSNFNATADNPLALEIWRGCNPGILYCNTALKALPSANIPEDIKNRCIGEAKFLRAHYYFLLVQLFGDVPLQLDPKESLTNKTPFRQSKMKIYNEVIIPDLREAFNLLPTREQYSNADKGRATKGAAAGMLAKVYLTLGRYSEALEMCNAVENLGYTLNPDYSDCFGAAERNKNTAESIFEIQYYGLTKDDFWGEENQASWLSTFMGPRNSGWVGGAYGWNQPTQEFVDQYEAGDLRKDKTILYEGCPNFEGNVYRASMSNTGYNVRKFLVPLSQSPDFNTNPANFVALRFADVLLMKAEALNELGRTTEAEVPLYKVRTRAGLTHRADIENLTQAQMREKIRHERRIELAFEGHRWFDMIRWDNGQYALNFLHSIGKTNAREKHLLLPVPQKDIDANPNLTQNPGW</sequence>
<proteinExistence type="inferred from homology"/>
<dbReference type="CDD" id="cd08977">
    <property type="entry name" value="SusD"/>
    <property type="match status" value="1"/>
</dbReference>
<evidence type="ECO:0000256" key="2">
    <source>
        <dbReference type="ARBA" id="ARBA00006275"/>
    </source>
</evidence>
<evidence type="ECO:0000313" key="8">
    <source>
        <dbReference type="EMBL" id="SQA78148.1"/>
    </source>
</evidence>
<dbReference type="Pfam" id="PF07980">
    <property type="entry name" value="SusD_RagB"/>
    <property type="match status" value="1"/>
</dbReference>
<evidence type="ECO:0000259" key="7">
    <source>
        <dbReference type="Pfam" id="PF14322"/>
    </source>
</evidence>
<dbReference type="SUPFAM" id="SSF48452">
    <property type="entry name" value="TPR-like"/>
    <property type="match status" value="1"/>
</dbReference>
<comment type="similarity">
    <text evidence="2">Belongs to the SusD family.</text>
</comment>
<dbReference type="AlphaFoldDB" id="A0A2X2RAM3"/>
<dbReference type="GO" id="GO:0009279">
    <property type="term" value="C:cell outer membrane"/>
    <property type="evidence" value="ECO:0007669"/>
    <property type="project" value="UniProtKB-SubCell"/>
</dbReference>
<evidence type="ECO:0000256" key="1">
    <source>
        <dbReference type="ARBA" id="ARBA00004442"/>
    </source>
</evidence>
<gene>
    <name evidence="8" type="ORF">NCTC11546_01376</name>
</gene>
<name>A0A2X2RAM3_CAPOC</name>
<dbReference type="InterPro" id="IPR011990">
    <property type="entry name" value="TPR-like_helical_dom_sf"/>
</dbReference>
<feature type="domain" description="RagB/SusD" evidence="6">
    <location>
        <begin position="329"/>
        <end position="516"/>
    </location>
</feature>
<keyword evidence="4" id="KW-0472">Membrane</keyword>
<evidence type="ECO:0000256" key="3">
    <source>
        <dbReference type="ARBA" id="ARBA00022729"/>
    </source>
</evidence>
<evidence type="ECO:0000313" key="9">
    <source>
        <dbReference type="Proteomes" id="UP000249891"/>
    </source>
</evidence>
<keyword evidence="5" id="KW-0998">Cell outer membrane</keyword>
<comment type="subcellular location">
    <subcellularLocation>
        <location evidence="1">Cell outer membrane</location>
    </subcellularLocation>
</comment>
<dbReference type="Gene3D" id="1.25.40.390">
    <property type="match status" value="1"/>
</dbReference>